<keyword evidence="5" id="KW-0159">Chromosome partition</keyword>
<protein>
    <submittedName>
        <fullName evidence="8">Uncharacterized protein</fullName>
    </submittedName>
</protein>
<evidence type="ECO:0000256" key="1">
    <source>
        <dbReference type="ARBA" id="ARBA00004123"/>
    </source>
</evidence>
<dbReference type="AlphaFoldDB" id="A0A7J7P096"/>
<dbReference type="PANTHER" id="PTHR21394">
    <property type="entry name" value="MAU2 CHROMATID COHESION FACTOR HOMOLOG"/>
    <property type="match status" value="1"/>
</dbReference>
<dbReference type="GO" id="GO:0007059">
    <property type="term" value="P:chromosome segregation"/>
    <property type="evidence" value="ECO:0007669"/>
    <property type="project" value="UniProtKB-KW"/>
</dbReference>
<comment type="similarity">
    <text evidence="2">Belongs to the SCC4/mau-2 family.</text>
</comment>
<keyword evidence="6" id="KW-0539">Nucleus</keyword>
<dbReference type="GO" id="GO:0051301">
    <property type="term" value="P:cell division"/>
    <property type="evidence" value="ECO:0007669"/>
    <property type="project" value="UniProtKB-KW"/>
</dbReference>
<dbReference type="GO" id="GO:0005634">
    <property type="term" value="C:nucleus"/>
    <property type="evidence" value="ECO:0007669"/>
    <property type="project" value="UniProtKB-SubCell"/>
</dbReference>
<evidence type="ECO:0000256" key="4">
    <source>
        <dbReference type="ARBA" id="ARBA00022776"/>
    </source>
</evidence>
<dbReference type="Pfam" id="PF10345">
    <property type="entry name" value="Cohesin_load"/>
    <property type="match status" value="1"/>
</dbReference>
<evidence type="ECO:0000313" key="9">
    <source>
        <dbReference type="Proteomes" id="UP000541444"/>
    </source>
</evidence>
<keyword evidence="7" id="KW-0131">Cell cycle</keyword>
<evidence type="ECO:0000256" key="7">
    <source>
        <dbReference type="ARBA" id="ARBA00023306"/>
    </source>
</evidence>
<organism evidence="8 9">
    <name type="scientific">Kingdonia uniflora</name>
    <dbReference type="NCBI Taxonomy" id="39325"/>
    <lineage>
        <taxon>Eukaryota</taxon>
        <taxon>Viridiplantae</taxon>
        <taxon>Streptophyta</taxon>
        <taxon>Embryophyta</taxon>
        <taxon>Tracheophyta</taxon>
        <taxon>Spermatophyta</taxon>
        <taxon>Magnoliopsida</taxon>
        <taxon>Ranunculales</taxon>
        <taxon>Circaeasteraceae</taxon>
        <taxon>Kingdonia</taxon>
    </lineage>
</organism>
<evidence type="ECO:0000313" key="8">
    <source>
        <dbReference type="EMBL" id="KAF6172652.1"/>
    </source>
</evidence>
<keyword evidence="3" id="KW-0132">Cell division</keyword>
<dbReference type="InterPro" id="IPR019440">
    <property type="entry name" value="MAU2"/>
</dbReference>
<dbReference type="EMBL" id="JACGCM010000412">
    <property type="protein sequence ID" value="KAF6172652.1"/>
    <property type="molecule type" value="Genomic_DNA"/>
</dbReference>
<accession>A0A7J7P096</accession>
<evidence type="ECO:0000256" key="6">
    <source>
        <dbReference type="ARBA" id="ARBA00023242"/>
    </source>
</evidence>
<evidence type="ECO:0000256" key="5">
    <source>
        <dbReference type="ARBA" id="ARBA00022829"/>
    </source>
</evidence>
<dbReference type="GO" id="GO:0007064">
    <property type="term" value="P:mitotic sister chromatid cohesion"/>
    <property type="evidence" value="ECO:0007669"/>
    <property type="project" value="InterPro"/>
</dbReference>
<proteinExistence type="inferred from homology"/>
<reference evidence="8 9" key="1">
    <citation type="journal article" date="2020" name="IScience">
        <title>Genome Sequencing of the Endangered Kingdonia uniflora (Circaeasteraceae, Ranunculales) Reveals Potential Mechanisms of Evolutionary Specialization.</title>
        <authorList>
            <person name="Sun Y."/>
            <person name="Deng T."/>
            <person name="Zhang A."/>
            <person name="Moore M.J."/>
            <person name="Landis J.B."/>
            <person name="Lin N."/>
            <person name="Zhang H."/>
            <person name="Zhang X."/>
            <person name="Huang J."/>
            <person name="Zhang X."/>
            <person name="Sun H."/>
            <person name="Wang H."/>
        </authorList>
    </citation>
    <scope>NUCLEOTIDE SEQUENCE [LARGE SCALE GENOMIC DNA]</scope>
    <source>
        <strain evidence="8">TB1705</strain>
        <tissue evidence="8">Leaf</tissue>
    </source>
</reference>
<evidence type="ECO:0000256" key="3">
    <source>
        <dbReference type="ARBA" id="ARBA00022618"/>
    </source>
</evidence>
<name>A0A7J7P096_9MAGN</name>
<keyword evidence="9" id="KW-1185">Reference proteome</keyword>
<dbReference type="Proteomes" id="UP000541444">
    <property type="component" value="Unassembled WGS sequence"/>
</dbReference>
<comment type="caution">
    <text evidence="8">The sequence shown here is derived from an EMBL/GenBank/DDBJ whole genome shotgun (WGS) entry which is preliminary data.</text>
</comment>
<keyword evidence="4" id="KW-0498">Mitosis</keyword>
<comment type="subcellular location">
    <subcellularLocation>
        <location evidence="1">Nucleus</location>
    </subcellularLocation>
</comment>
<sequence length="322" mass="36526">MEAVVEGLWGLADLHEKKLEIGKSIKCLEAICQSQVSFLPIVEIKTRLRIATLLLKHSHNVNHAKSHLERSQLLLKSIPSCFELKCRTYSLLSQCYNLVGAIPQQKQIINKGLELISTAGNGFAVKLWACNLYSQLANALMIEGDYRSSISALEQGFSCATEIYYPELQVFRAHTHTVPRRLTSISKVRDHLILICCHTTTNTSPPVNRVPLKQYEGLRINRPVKPYNAFFSKVRDHLILICCHTTTNTSPPVNRVPLKQYEGLRINRPVKPYNAFFSKYFLSLNRPQYPPSSVVRDPSMVNKCRVFPWRGPTTSSDSGQFE</sequence>
<evidence type="ECO:0000256" key="2">
    <source>
        <dbReference type="ARBA" id="ARBA00008585"/>
    </source>
</evidence>
<dbReference type="OrthoDB" id="5565328at2759"/>
<gene>
    <name evidence="8" type="ORF">GIB67_041975</name>
</gene>